<keyword evidence="9" id="KW-1185">Reference proteome</keyword>
<dbReference type="Proteomes" id="UP001165085">
    <property type="component" value="Unassembled WGS sequence"/>
</dbReference>
<keyword evidence="2 6" id="KW-0812">Transmembrane</keyword>
<dbReference type="OrthoDB" id="29773at2759"/>
<dbReference type="GO" id="GO:0000139">
    <property type="term" value="C:Golgi membrane"/>
    <property type="evidence" value="ECO:0007669"/>
    <property type="project" value="InterPro"/>
</dbReference>
<keyword evidence="7" id="KW-0732">Signal</keyword>
<feature type="transmembrane region" description="Helical" evidence="6">
    <location>
        <begin position="290"/>
        <end position="309"/>
    </location>
</feature>
<reference evidence="9" key="1">
    <citation type="journal article" date="2023" name="Commun. Biol.">
        <title>Genome analysis of Parmales, the sister group of diatoms, reveals the evolutionary specialization of diatoms from phago-mixotrophs to photoautotrophs.</title>
        <authorList>
            <person name="Ban H."/>
            <person name="Sato S."/>
            <person name="Yoshikawa S."/>
            <person name="Yamada K."/>
            <person name="Nakamura Y."/>
            <person name="Ichinomiya M."/>
            <person name="Sato N."/>
            <person name="Blanc-Mathieu R."/>
            <person name="Endo H."/>
            <person name="Kuwata A."/>
            <person name="Ogata H."/>
        </authorList>
    </citation>
    <scope>NUCLEOTIDE SEQUENCE [LARGE SCALE GENOMIC DNA]</scope>
    <source>
        <strain evidence="9">NIES 3701</strain>
    </source>
</reference>
<feature type="chain" id="PRO_5040751233" description="EamA domain-containing protein" evidence="7">
    <location>
        <begin position="29"/>
        <end position="413"/>
    </location>
</feature>
<dbReference type="EMBL" id="BRXY01000144">
    <property type="protein sequence ID" value="GMH70968.1"/>
    <property type="molecule type" value="Genomic_DNA"/>
</dbReference>
<feature type="transmembrane region" description="Helical" evidence="6">
    <location>
        <begin position="236"/>
        <end position="261"/>
    </location>
</feature>
<evidence type="ECO:0000256" key="2">
    <source>
        <dbReference type="ARBA" id="ARBA00022692"/>
    </source>
</evidence>
<comment type="caution">
    <text evidence="8">The sequence shown here is derived from an EMBL/GenBank/DDBJ whole genome shotgun (WGS) entry which is preliminary data.</text>
</comment>
<evidence type="ECO:0000256" key="3">
    <source>
        <dbReference type="ARBA" id="ARBA00022989"/>
    </source>
</evidence>
<dbReference type="PANTHER" id="PTHR13146">
    <property type="match status" value="1"/>
</dbReference>
<dbReference type="GO" id="GO:0015165">
    <property type="term" value="F:pyrimidine nucleotide-sugar transmembrane transporter activity"/>
    <property type="evidence" value="ECO:0007669"/>
    <property type="project" value="InterPro"/>
</dbReference>
<feature type="transmembrane region" description="Helical" evidence="6">
    <location>
        <begin position="65"/>
        <end position="84"/>
    </location>
</feature>
<dbReference type="SUPFAM" id="SSF103481">
    <property type="entry name" value="Multidrug resistance efflux transporter EmrE"/>
    <property type="match status" value="1"/>
</dbReference>
<evidence type="ECO:0000256" key="5">
    <source>
        <dbReference type="SAM" id="MobiDB-lite"/>
    </source>
</evidence>
<accession>A0A9W7E9Z2</accession>
<sequence length="413" mass="45131">MAMTFGDFLLALGMFISGTLNTIAAAWAQRTTAVGKETTDNLSTTIWGSLEGDDGKSVRAFNHPFFQACVMFIGEALCLVAFCVKREMSKRNEERPSAALLSKSKGEEGIFTNSIYFSLPAMLDMCGTGVMNAGLCLTYASVFQMLRSAVVVFTAIFSVFLLKRRLKLFHWVAIFFVCLGVFVVGYVSIEYSGSGDDAKPTSSVMLGNFLVIIAQAMVAFQMVVEEKIIGRYGAPALKAVGFEGIFGFVILGILLVPLYYIHISGGAHDYPIEDAVDALIQVGNSSELKVSLACYVCSIAFFNFFGISVTKAMSASHRMVLDSLRTVAVLTCSVALGWEQFHAEQLAGFFFLLLGTGMYNEIVTFPALFDYTQEEGEERESFVMAHRVDSMTSKDGDDTNSKKLMNEPLLANV</sequence>
<protein>
    <recommendedName>
        <fullName evidence="10">EamA domain-containing protein</fullName>
    </recommendedName>
</protein>
<gene>
    <name evidence="8" type="ORF">TrST_g2382</name>
</gene>
<dbReference type="Pfam" id="PF04142">
    <property type="entry name" value="Nuc_sug_transp"/>
    <property type="match status" value="1"/>
</dbReference>
<keyword evidence="4 6" id="KW-0472">Membrane</keyword>
<dbReference type="InterPro" id="IPR007271">
    <property type="entry name" value="Nuc_sug_transpt"/>
</dbReference>
<proteinExistence type="predicted"/>
<comment type="subcellular location">
    <subcellularLocation>
        <location evidence="1">Membrane</location>
        <topology evidence="1">Multi-pass membrane protein</topology>
    </subcellularLocation>
</comment>
<evidence type="ECO:0008006" key="10">
    <source>
        <dbReference type="Google" id="ProtNLM"/>
    </source>
</evidence>
<dbReference type="InterPro" id="IPR037185">
    <property type="entry name" value="EmrE-like"/>
</dbReference>
<feature type="compositionally biased region" description="Basic and acidic residues" evidence="5">
    <location>
        <begin position="391"/>
        <end position="405"/>
    </location>
</feature>
<feature type="transmembrane region" description="Helical" evidence="6">
    <location>
        <begin position="204"/>
        <end position="224"/>
    </location>
</feature>
<evidence type="ECO:0000256" key="7">
    <source>
        <dbReference type="SAM" id="SignalP"/>
    </source>
</evidence>
<feature type="transmembrane region" description="Helical" evidence="6">
    <location>
        <begin position="168"/>
        <end position="189"/>
    </location>
</feature>
<feature type="region of interest" description="Disordered" evidence="5">
    <location>
        <begin position="391"/>
        <end position="413"/>
    </location>
</feature>
<evidence type="ECO:0000256" key="4">
    <source>
        <dbReference type="ARBA" id="ARBA00023136"/>
    </source>
</evidence>
<feature type="signal peptide" evidence="7">
    <location>
        <begin position="1"/>
        <end position="28"/>
    </location>
</feature>
<name>A0A9W7E9Z2_9STRA</name>
<evidence type="ECO:0000313" key="9">
    <source>
        <dbReference type="Proteomes" id="UP001165085"/>
    </source>
</evidence>
<evidence type="ECO:0000313" key="8">
    <source>
        <dbReference type="EMBL" id="GMH70968.1"/>
    </source>
</evidence>
<evidence type="ECO:0000256" key="6">
    <source>
        <dbReference type="SAM" id="Phobius"/>
    </source>
</evidence>
<feature type="transmembrane region" description="Helical" evidence="6">
    <location>
        <begin position="110"/>
        <end position="131"/>
    </location>
</feature>
<feature type="transmembrane region" description="Helical" evidence="6">
    <location>
        <begin position="137"/>
        <end position="161"/>
    </location>
</feature>
<organism evidence="8 9">
    <name type="scientific">Triparma strigata</name>
    <dbReference type="NCBI Taxonomy" id="1606541"/>
    <lineage>
        <taxon>Eukaryota</taxon>
        <taxon>Sar</taxon>
        <taxon>Stramenopiles</taxon>
        <taxon>Ochrophyta</taxon>
        <taxon>Bolidophyceae</taxon>
        <taxon>Parmales</taxon>
        <taxon>Triparmaceae</taxon>
        <taxon>Triparma</taxon>
    </lineage>
</organism>
<dbReference type="PANTHER" id="PTHR13146:SF0">
    <property type="entry name" value="SOLUTE CARRIER FAMILY 35 MEMBER F6"/>
    <property type="match status" value="1"/>
</dbReference>
<keyword evidence="3 6" id="KW-1133">Transmembrane helix</keyword>
<dbReference type="AlphaFoldDB" id="A0A9W7E9Z2"/>
<evidence type="ECO:0000256" key="1">
    <source>
        <dbReference type="ARBA" id="ARBA00004141"/>
    </source>
</evidence>